<keyword evidence="3" id="KW-1185">Reference proteome</keyword>
<proteinExistence type="predicted"/>
<evidence type="ECO:0000256" key="1">
    <source>
        <dbReference type="SAM" id="MobiDB-lite"/>
    </source>
</evidence>
<reference evidence="2" key="1">
    <citation type="thesis" date="2021" institute="BYU ScholarsArchive" country="Provo, UT, USA">
        <title>Applications of and Algorithms for Genome Assembly and Genomic Analyses with an Emphasis on Marine Teleosts.</title>
        <authorList>
            <person name="Pickett B.D."/>
        </authorList>
    </citation>
    <scope>NUCLEOTIDE SEQUENCE</scope>
    <source>
        <strain evidence="2">HI-2016</strain>
    </source>
</reference>
<evidence type="ECO:0000313" key="3">
    <source>
        <dbReference type="Proteomes" id="UP000824540"/>
    </source>
</evidence>
<sequence>MGQLSGKHFVHNLRVKGRRINKEVLLKYHWKDADVYLENTTVYDPPDKDLERMRWVSMAVRECELDLRPRIGNDRSKNQRTDSSLHSGRDQIGTLSPSCDTTSTSHKHHLPPIVTYTGRRETFQREPAVMMDGILGL</sequence>
<name>A0A8T2N7G1_9TELE</name>
<dbReference type="EMBL" id="JAFBMS010000102">
    <property type="protein sequence ID" value="KAG9336253.1"/>
    <property type="molecule type" value="Genomic_DNA"/>
</dbReference>
<feature type="compositionally biased region" description="Basic and acidic residues" evidence="1">
    <location>
        <begin position="71"/>
        <end position="80"/>
    </location>
</feature>
<dbReference type="Proteomes" id="UP000824540">
    <property type="component" value="Unassembled WGS sequence"/>
</dbReference>
<gene>
    <name evidence="2" type="ORF">JZ751_002600</name>
</gene>
<evidence type="ECO:0000313" key="2">
    <source>
        <dbReference type="EMBL" id="KAG9336253.1"/>
    </source>
</evidence>
<comment type="caution">
    <text evidence="2">The sequence shown here is derived from an EMBL/GenBank/DDBJ whole genome shotgun (WGS) entry which is preliminary data.</text>
</comment>
<dbReference type="AlphaFoldDB" id="A0A8T2N7G1"/>
<organism evidence="2 3">
    <name type="scientific">Albula glossodonta</name>
    <name type="common">roundjaw bonefish</name>
    <dbReference type="NCBI Taxonomy" id="121402"/>
    <lineage>
        <taxon>Eukaryota</taxon>
        <taxon>Metazoa</taxon>
        <taxon>Chordata</taxon>
        <taxon>Craniata</taxon>
        <taxon>Vertebrata</taxon>
        <taxon>Euteleostomi</taxon>
        <taxon>Actinopterygii</taxon>
        <taxon>Neopterygii</taxon>
        <taxon>Teleostei</taxon>
        <taxon>Albuliformes</taxon>
        <taxon>Albulidae</taxon>
        <taxon>Albula</taxon>
    </lineage>
</organism>
<protein>
    <submittedName>
        <fullName evidence="2">Uncharacterized protein</fullName>
    </submittedName>
</protein>
<feature type="region of interest" description="Disordered" evidence="1">
    <location>
        <begin position="71"/>
        <end position="110"/>
    </location>
</feature>
<accession>A0A8T2N7G1</accession>
<feature type="compositionally biased region" description="Polar residues" evidence="1">
    <location>
        <begin position="93"/>
        <end position="104"/>
    </location>
</feature>